<feature type="transmembrane region" description="Helical" evidence="8">
    <location>
        <begin position="574"/>
        <end position="593"/>
    </location>
</feature>
<evidence type="ECO:0000313" key="9">
    <source>
        <dbReference type="EMBL" id="RZC45584.1"/>
    </source>
</evidence>
<keyword evidence="3" id="KW-0813">Transport</keyword>
<keyword evidence="6 8" id="KW-1133">Transmembrane helix</keyword>
<evidence type="ECO:0000256" key="7">
    <source>
        <dbReference type="ARBA" id="ARBA00023136"/>
    </source>
</evidence>
<evidence type="ECO:0000256" key="3">
    <source>
        <dbReference type="ARBA" id="ARBA00022448"/>
    </source>
</evidence>
<keyword evidence="5 8" id="KW-0812">Transmembrane</keyword>
<dbReference type="AlphaFoldDB" id="A0A4Y7I9S4"/>
<dbReference type="OMA" id="YYMATES"/>
<dbReference type="CDD" id="cd17417">
    <property type="entry name" value="MFS_NPF5"/>
    <property type="match status" value="1"/>
</dbReference>
<comment type="subcellular location">
    <subcellularLocation>
        <location evidence="1">Membrane</location>
        <topology evidence="1">Multi-pass membrane protein</topology>
    </subcellularLocation>
</comment>
<dbReference type="GO" id="GO:0042937">
    <property type="term" value="F:tripeptide transmembrane transporter activity"/>
    <property type="evidence" value="ECO:0007669"/>
    <property type="project" value="InterPro"/>
</dbReference>
<protein>
    <recommendedName>
        <fullName evidence="11">Major facilitator superfamily (MFS) profile domain-containing protein</fullName>
    </recommendedName>
</protein>
<evidence type="ECO:0000256" key="8">
    <source>
        <dbReference type="SAM" id="Phobius"/>
    </source>
</evidence>
<feature type="transmembrane region" description="Helical" evidence="8">
    <location>
        <begin position="141"/>
        <end position="162"/>
    </location>
</feature>
<feature type="transmembrane region" description="Helical" evidence="8">
    <location>
        <begin position="114"/>
        <end position="134"/>
    </location>
</feature>
<name>A0A4Y7I9S4_PAPSO</name>
<dbReference type="EMBL" id="CM010715">
    <property type="protein sequence ID" value="RZC45584.1"/>
    <property type="molecule type" value="Genomic_DNA"/>
</dbReference>
<reference evidence="9 10" key="1">
    <citation type="journal article" date="2018" name="Science">
        <title>The opium poppy genome and morphinan production.</title>
        <authorList>
            <person name="Guo L."/>
            <person name="Winzer T."/>
            <person name="Yang X."/>
            <person name="Li Y."/>
            <person name="Ning Z."/>
            <person name="He Z."/>
            <person name="Teodor R."/>
            <person name="Lu Y."/>
            <person name="Bowser T.A."/>
            <person name="Graham I.A."/>
            <person name="Ye K."/>
        </authorList>
    </citation>
    <scope>NUCLEOTIDE SEQUENCE [LARGE SCALE GENOMIC DNA]</scope>
    <source>
        <strain evidence="10">cv. HN1</strain>
        <tissue evidence="9">Leaves</tissue>
    </source>
</reference>
<dbReference type="Pfam" id="PF00854">
    <property type="entry name" value="PTR2"/>
    <property type="match status" value="1"/>
</dbReference>
<dbReference type="Proteomes" id="UP000316621">
    <property type="component" value="Chromosome 1"/>
</dbReference>
<evidence type="ECO:0000256" key="2">
    <source>
        <dbReference type="ARBA" id="ARBA00005982"/>
    </source>
</evidence>
<dbReference type="InterPro" id="IPR036259">
    <property type="entry name" value="MFS_trans_sf"/>
</dbReference>
<feature type="transmembrane region" description="Helical" evidence="8">
    <location>
        <begin position="231"/>
        <end position="252"/>
    </location>
</feature>
<dbReference type="InterPro" id="IPR044739">
    <property type="entry name" value="NRT1/PTR"/>
</dbReference>
<dbReference type="FunFam" id="1.20.1250.20:FF:000147">
    <property type="entry name" value="Protein NRT1/ PTR family 5.10"/>
    <property type="match status" value="1"/>
</dbReference>
<dbReference type="GO" id="GO:0080054">
    <property type="term" value="F:low-affinity nitrate transmembrane transporter activity"/>
    <property type="evidence" value="ECO:0007669"/>
    <property type="project" value="UniProtKB-ARBA"/>
</dbReference>
<keyword evidence="10" id="KW-1185">Reference proteome</keyword>
<evidence type="ECO:0008006" key="11">
    <source>
        <dbReference type="Google" id="ProtNLM"/>
    </source>
</evidence>
<evidence type="ECO:0000256" key="6">
    <source>
        <dbReference type="ARBA" id="ARBA00022989"/>
    </source>
</evidence>
<proteinExistence type="inferred from homology"/>
<feature type="transmembrane region" description="Helical" evidence="8">
    <location>
        <begin position="445"/>
        <end position="466"/>
    </location>
</feature>
<dbReference type="InterPro" id="IPR000109">
    <property type="entry name" value="POT_fam"/>
</dbReference>
<dbReference type="Gene3D" id="1.20.1250.20">
    <property type="entry name" value="MFS general substrate transporter like domains"/>
    <property type="match status" value="1"/>
</dbReference>
<feature type="transmembrane region" description="Helical" evidence="8">
    <location>
        <begin position="529"/>
        <end position="554"/>
    </location>
</feature>
<evidence type="ECO:0000313" key="10">
    <source>
        <dbReference type="Proteomes" id="UP000316621"/>
    </source>
</evidence>
<evidence type="ECO:0000256" key="4">
    <source>
        <dbReference type="ARBA" id="ARBA00022553"/>
    </source>
</evidence>
<dbReference type="OrthoDB" id="8904098at2759"/>
<feature type="transmembrane region" description="Helical" evidence="8">
    <location>
        <begin position="258"/>
        <end position="278"/>
    </location>
</feature>
<dbReference type="SUPFAM" id="SSF103473">
    <property type="entry name" value="MFS general substrate transporter"/>
    <property type="match status" value="1"/>
</dbReference>
<feature type="transmembrane region" description="Helical" evidence="8">
    <location>
        <begin position="498"/>
        <end position="517"/>
    </location>
</feature>
<gene>
    <name evidence="9" type="ORF">C5167_038541</name>
</gene>
<feature type="transmembrane region" description="Helical" evidence="8">
    <location>
        <begin position="182"/>
        <end position="200"/>
    </location>
</feature>
<keyword evidence="4" id="KW-0597">Phosphoprotein</keyword>
<dbReference type="InterPro" id="IPR018456">
    <property type="entry name" value="PTR2_symporter_CS"/>
</dbReference>
<sequence>MAVSSCSVDENGEHDYEVPLLITTSSSASSSRSSDDHGGNRDIGISDAVDGVVDYKGERVLDRSKYGGWKSAYFIIVIDVADSFTYWGISSNLISYLTGPLGQSTVTAAENINVWSGVMAMLPLLGAFVADTYLGRFRTILFSSAIYILGLGLLTLSVMLPFDHITFLNYNNDQNVISSSSPSSFKVIFFFFSLYLMAIARAGCKSCAQAFGADQFEGRDPKECKSKSSFFNWWFFGLCFGSSISHLTLNYIQDNMGWSLGFGIPCIVMAAAIVVFLLRTKSYRYSVNEEKQNPLIRIARVFVAAAKNWRKSSSSSNTIQEETVMIPRSMHLGANHFKFLDKALINSSNSSSCTVSQVEEAKAVVRLVPIWITCLIYAIINAQSSTFGVKQGKTMDRKIGAGFQIPSASIQIFESVFIVIFVAIYDGVFVPLARTITGKPNGITMLQRIGCGIFLHTTTMLVAATVERRRLQIALQSGLIDMPQVTVPMSIWWLAPQYILFGIADVFTIVGLQEFFYDQVPNELRTVGLCLFSSIIGTGHLLSGFFISIIHNLTSRSGHYNWFSDNLNRAHVDYFYWLLAGFSTFQLVVFIYISKSYIYKTVKGELQMQGHLIEPVD</sequence>
<dbReference type="GO" id="GO:0071916">
    <property type="term" value="F:dipeptide transmembrane transporter activity"/>
    <property type="evidence" value="ECO:0007669"/>
    <property type="project" value="InterPro"/>
</dbReference>
<comment type="similarity">
    <text evidence="2">Belongs to the major facilitator superfamily. Proton-dependent oligopeptide transporter (POT/PTR) (TC 2.A.17) family.</text>
</comment>
<feature type="transmembrane region" description="Helical" evidence="8">
    <location>
        <begin position="403"/>
        <end position="425"/>
    </location>
</feature>
<organism evidence="9 10">
    <name type="scientific">Papaver somniferum</name>
    <name type="common">Opium poppy</name>
    <dbReference type="NCBI Taxonomy" id="3469"/>
    <lineage>
        <taxon>Eukaryota</taxon>
        <taxon>Viridiplantae</taxon>
        <taxon>Streptophyta</taxon>
        <taxon>Embryophyta</taxon>
        <taxon>Tracheophyta</taxon>
        <taxon>Spermatophyta</taxon>
        <taxon>Magnoliopsida</taxon>
        <taxon>Ranunculales</taxon>
        <taxon>Papaveraceae</taxon>
        <taxon>Papaveroideae</taxon>
        <taxon>Papaver</taxon>
    </lineage>
</organism>
<dbReference type="GO" id="GO:0009705">
    <property type="term" value="C:plant-type vacuole membrane"/>
    <property type="evidence" value="ECO:0007669"/>
    <property type="project" value="UniProtKB-ARBA"/>
</dbReference>
<keyword evidence="7 8" id="KW-0472">Membrane</keyword>
<evidence type="ECO:0000256" key="5">
    <source>
        <dbReference type="ARBA" id="ARBA00022692"/>
    </source>
</evidence>
<feature type="transmembrane region" description="Helical" evidence="8">
    <location>
        <begin position="72"/>
        <end position="94"/>
    </location>
</feature>
<dbReference type="Gramene" id="RZC45584">
    <property type="protein sequence ID" value="RZC45584"/>
    <property type="gene ID" value="C5167_038541"/>
</dbReference>
<dbReference type="PANTHER" id="PTHR11654">
    <property type="entry name" value="OLIGOPEPTIDE TRANSPORTER-RELATED"/>
    <property type="match status" value="1"/>
</dbReference>
<accession>A0A4Y7I9S4</accession>
<evidence type="ECO:0000256" key="1">
    <source>
        <dbReference type="ARBA" id="ARBA00004141"/>
    </source>
</evidence>
<dbReference type="PROSITE" id="PS01022">
    <property type="entry name" value="PTR2_1"/>
    <property type="match status" value="1"/>
</dbReference>